<feature type="compositionally biased region" description="Pro residues" evidence="2">
    <location>
        <begin position="266"/>
        <end position="275"/>
    </location>
</feature>
<feature type="region of interest" description="Disordered" evidence="2">
    <location>
        <begin position="440"/>
        <end position="476"/>
    </location>
</feature>
<accession>A0A7S0DTK7</accession>
<dbReference type="InterPro" id="IPR000198">
    <property type="entry name" value="RhoGAP_dom"/>
</dbReference>
<feature type="compositionally biased region" description="Basic residues" evidence="2">
    <location>
        <begin position="81"/>
        <end position="92"/>
    </location>
</feature>
<dbReference type="PANTHER" id="PTHR15228:SF25">
    <property type="entry name" value="F-BAR DOMAIN-CONTAINING PROTEIN"/>
    <property type="match status" value="1"/>
</dbReference>
<evidence type="ECO:0000256" key="1">
    <source>
        <dbReference type="ARBA" id="ARBA00022468"/>
    </source>
</evidence>
<feature type="compositionally biased region" description="Low complexity" evidence="2">
    <location>
        <begin position="462"/>
        <end position="474"/>
    </location>
</feature>
<feature type="compositionally biased region" description="Basic and acidic residues" evidence="2">
    <location>
        <begin position="354"/>
        <end position="368"/>
    </location>
</feature>
<dbReference type="EMBL" id="HBEM01031425">
    <property type="protein sequence ID" value="CAD8462428.1"/>
    <property type="molecule type" value="Transcribed_RNA"/>
</dbReference>
<dbReference type="PANTHER" id="PTHR15228">
    <property type="entry name" value="SPERMATHECAL PHYSIOLOGY VARIANT"/>
    <property type="match status" value="1"/>
</dbReference>
<dbReference type="SMART" id="SM00324">
    <property type="entry name" value="RhoGAP"/>
    <property type="match status" value="1"/>
</dbReference>
<feature type="region of interest" description="Disordered" evidence="2">
    <location>
        <begin position="489"/>
        <end position="530"/>
    </location>
</feature>
<dbReference type="SUPFAM" id="SSF48350">
    <property type="entry name" value="GTPase activation domain, GAP"/>
    <property type="match status" value="1"/>
</dbReference>
<proteinExistence type="predicted"/>
<feature type="compositionally biased region" description="Polar residues" evidence="2">
    <location>
        <begin position="176"/>
        <end position="193"/>
    </location>
</feature>
<dbReference type="Pfam" id="PF00620">
    <property type="entry name" value="RhoGAP"/>
    <property type="match status" value="1"/>
</dbReference>
<sequence>MSFVPPPPPKPKKRSDSSIQSRPPPGPPPSGPKRPRPMVTNPMAPPPDKKAPQLPPRTLPGKGFARPKPPPKMPKSMSPSAKRRVSGMHQKLKGLNLGGPGAQPWKAPLRRSSSARRVVDRERSPPLPPRPAMSPQAPSKTLPKPPIHRKISKSKSPPPPPMSRTMPKPTHMLQRFMQTTRGHEQSATISSLPNLRALASPPGPAAPPPSRITSPSAHAPPPPPKSVRNVKTVPAKMMRSALDDSRKRSASPPGRPAPQTMMLSPIPRPRPPAPKPNENESKGLGPSSPPPLPLDDSEANLSDLGQTGLDKAGKTTGDVKSDSNTNTTASASTTIRALTGAPTPLSTVSKRSRGRLDSHHPKHPKPVESVEHLKDADWSWASEIAQKMQHLHQMNARRLGRIWFADEIKHVTNRITQTQTALAALQTYLRALKVKLHPNLNKPKLFSSPSRVSDSRRDSTSRRSSNSSNTADASMIRQYRDNAYEVKSSIGNNAFSPPPRPPPSMDRLQPGYLSSMASGLGSPTASSSAMHSNAVLVRSQNGGTIKKKRRFRPIKNVRKFLKWAIAMLIRDDRKSSAPGHASTMKGGKKFPDRVRKKSSVVFNKTLEELVRDEEQMLKSQGKESLGVPTVLIQLLESLWDRGLKVEGIFRKSGSSDLIAEFAGKVDSNTHVDWSTVDIHVTAGVLKKFLRNLGNPLIPFHMYDAVVGFDKKKQTVQALDYVISYLPELHWRTFRLLFSLLKEISSYQEENKMTERNLAIVFAPNILRKKDETTQTFILDMKNQHRVVTSMIKNFELSSRAEEEYLKLRSKSAGRRNSQIVL</sequence>
<organism evidence="4">
    <name type="scientific">Amorphochlora amoebiformis</name>
    <dbReference type="NCBI Taxonomy" id="1561963"/>
    <lineage>
        <taxon>Eukaryota</taxon>
        <taxon>Sar</taxon>
        <taxon>Rhizaria</taxon>
        <taxon>Cercozoa</taxon>
        <taxon>Chlorarachniophyceae</taxon>
        <taxon>Amorphochlora</taxon>
    </lineage>
</organism>
<reference evidence="4" key="1">
    <citation type="submission" date="2021-01" db="EMBL/GenBank/DDBJ databases">
        <authorList>
            <person name="Corre E."/>
            <person name="Pelletier E."/>
            <person name="Niang G."/>
            <person name="Scheremetjew M."/>
            <person name="Finn R."/>
            <person name="Kale V."/>
            <person name="Holt S."/>
            <person name="Cochrane G."/>
            <person name="Meng A."/>
            <person name="Brown T."/>
            <person name="Cohen L."/>
        </authorList>
    </citation>
    <scope>NUCLEOTIDE SEQUENCE</scope>
    <source>
        <strain evidence="4">CCMP2058</strain>
    </source>
</reference>
<feature type="compositionally biased region" description="Basic and acidic residues" evidence="2">
    <location>
        <begin position="311"/>
        <end position="321"/>
    </location>
</feature>
<feature type="domain" description="Rho-GAP" evidence="3">
    <location>
        <begin position="604"/>
        <end position="798"/>
    </location>
</feature>
<feature type="region of interest" description="Disordered" evidence="2">
    <location>
        <begin position="1"/>
        <end position="368"/>
    </location>
</feature>
<dbReference type="AlphaFoldDB" id="A0A7S0DTK7"/>
<dbReference type="InterPro" id="IPR008936">
    <property type="entry name" value="Rho_GTPase_activation_prot"/>
</dbReference>
<feature type="compositionally biased region" description="Pro residues" evidence="2">
    <location>
        <begin position="201"/>
        <end position="210"/>
    </location>
</feature>
<evidence type="ECO:0000256" key="2">
    <source>
        <dbReference type="SAM" id="MobiDB-lite"/>
    </source>
</evidence>
<dbReference type="GO" id="GO:0005096">
    <property type="term" value="F:GTPase activator activity"/>
    <property type="evidence" value="ECO:0007669"/>
    <property type="project" value="UniProtKB-KW"/>
</dbReference>
<feature type="compositionally biased region" description="Pro residues" evidence="2">
    <location>
        <begin position="22"/>
        <end position="32"/>
    </location>
</feature>
<dbReference type="GO" id="GO:0007165">
    <property type="term" value="P:signal transduction"/>
    <property type="evidence" value="ECO:0007669"/>
    <property type="project" value="InterPro"/>
</dbReference>
<keyword evidence="1" id="KW-0343">GTPase activation</keyword>
<feature type="compositionally biased region" description="Low complexity" evidence="2">
    <location>
        <begin position="323"/>
        <end position="334"/>
    </location>
</feature>
<dbReference type="PROSITE" id="PS50238">
    <property type="entry name" value="RHOGAP"/>
    <property type="match status" value="1"/>
</dbReference>
<dbReference type="Gene3D" id="1.10.555.10">
    <property type="entry name" value="Rho GTPase activation protein"/>
    <property type="match status" value="1"/>
</dbReference>
<protein>
    <recommendedName>
        <fullName evidence="3">Rho-GAP domain-containing protein</fullName>
    </recommendedName>
</protein>
<name>A0A7S0DTK7_9EUKA</name>
<evidence type="ECO:0000259" key="3">
    <source>
        <dbReference type="PROSITE" id="PS50238"/>
    </source>
</evidence>
<feature type="compositionally biased region" description="Polar residues" evidence="2">
    <location>
        <begin position="515"/>
        <end position="530"/>
    </location>
</feature>
<dbReference type="CDD" id="cd00159">
    <property type="entry name" value="RhoGAP"/>
    <property type="match status" value="1"/>
</dbReference>
<gene>
    <name evidence="4" type="ORF">LAMO00422_LOCUS21388</name>
</gene>
<dbReference type="InterPro" id="IPR051025">
    <property type="entry name" value="RhoGAP"/>
</dbReference>
<evidence type="ECO:0000313" key="4">
    <source>
        <dbReference type="EMBL" id="CAD8462428.1"/>
    </source>
</evidence>